<dbReference type="OrthoDB" id="1669311at2"/>
<comment type="caution">
    <text evidence="2">The sequence shown here is derived from an EMBL/GenBank/DDBJ whole genome shotgun (WGS) entry which is preliminary data.</text>
</comment>
<dbReference type="Proteomes" id="UP000323646">
    <property type="component" value="Unassembled WGS sequence"/>
</dbReference>
<gene>
    <name evidence="2" type="ORF">FZ040_08530</name>
</gene>
<accession>A0A5D6W5X7</accession>
<keyword evidence="3" id="KW-1185">Reference proteome</keyword>
<protein>
    <submittedName>
        <fullName evidence="2">Pilus assembly protein</fullName>
    </submittedName>
</protein>
<dbReference type="Pfam" id="PF07811">
    <property type="entry name" value="TadE"/>
    <property type="match status" value="1"/>
</dbReference>
<organism evidence="2 3">
    <name type="scientific">Selenomonas ruminis</name>
    <dbReference type="NCBI Taxonomy" id="2593411"/>
    <lineage>
        <taxon>Bacteria</taxon>
        <taxon>Bacillati</taxon>
        <taxon>Bacillota</taxon>
        <taxon>Negativicutes</taxon>
        <taxon>Selenomonadales</taxon>
        <taxon>Selenomonadaceae</taxon>
        <taxon>Selenomonas</taxon>
    </lineage>
</organism>
<feature type="domain" description="TadE-like" evidence="1">
    <location>
        <begin position="10"/>
        <end position="52"/>
    </location>
</feature>
<evidence type="ECO:0000259" key="1">
    <source>
        <dbReference type="Pfam" id="PF07811"/>
    </source>
</evidence>
<sequence length="168" mass="19499">MTEMKLMQKGQSMVEFSVIFPFFLFLVLAVAYFSFAFADYLQLTYIARDSAREAAIVSVSSQVNNKTRTENEKQQAREAKYKEICNKYKKDSLISDVYTMGDFKITSKDDDVLVKINAPLNEKSVLGNTINTLWNFFAKENEKDNNKVRAFDINIQYKMYNEKNVDKT</sequence>
<reference evidence="2 3" key="1">
    <citation type="submission" date="2019-08" db="EMBL/GenBank/DDBJ databases">
        <title>Selenomonas sp. mPRGC5 and Selenomonas sp. mPRGC8 isolated from ruminal fluid of dairy goat (Capra hircus).</title>
        <authorList>
            <person name="Poothong S."/>
            <person name="Nuengjamnong C."/>
            <person name="Tanasupawat S."/>
        </authorList>
    </citation>
    <scope>NUCLEOTIDE SEQUENCE [LARGE SCALE GENOMIC DNA]</scope>
    <source>
        <strain evidence="3">mPRGC5</strain>
    </source>
</reference>
<dbReference type="AlphaFoldDB" id="A0A5D6W5X7"/>
<evidence type="ECO:0000313" key="3">
    <source>
        <dbReference type="Proteomes" id="UP000323646"/>
    </source>
</evidence>
<proteinExistence type="predicted"/>
<dbReference type="EMBL" id="VTOY01000006">
    <property type="protein sequence ID" value="TYZ22255.1"/>
    <property type="molecule type" value="Genomic_DNA"/>
</dbReference>
<evidence type="ECO:0000313" key="2">
    <source>
        <dbReference type="EMBL" id="TYZ22255.1"/>
    </source>
</evidence>
<dbReference type="InterPro" id="IPR012495">
    <property type="entry name" value="TadE-like_dom"/>
</dbReference>
<name>A0A5D6W5X7_9FIRM</name>